<feature type="domain" description="AMP-binding enzyme C-terminal" evidence="4">
    <location>
        <begin position="444"/>
        <end position="520"/>
    </location>
</feature>
<dbReference type="InterPro" id="IPR025110">
    <property type="entry name" value="AMP-bd_C"/>
</dbReference>
<dbReference type="PANTHER" id="PTHR43201:SF5">
    <property type="entry name" value="MEDIUM-CHAIN ACYL-COA LIGASE ACSF2, MITOCHONDRIAL"/>
    <property type="match status" value="1"/>
</dbReference>
<dbReference type="AlphaFoldDB" id="A0A2S6AQ78"/>
<evidence type="ECO:0000259" key="4">
    <source>
        <dbReference type="Pfam" id="PF13193"/>
    </source>
</evidence>
<evidence type="ECO:0000259" key="3">
    <source>
        <dbReference type="Pfam" id="PF00501"/>
    </source>
</evidence>
<proteinExistence type="inferred from homology"/>
<evidence type="ECO:0000256" key="2">
    <source>
        <dbReference type="ARBA" id="ARBA00022598"/>
    </source>
</evidence>
<dbReference type="InterPro" id="IPR042099">
    <property type="entry name" value="ANL_N_sf"/>
</dbReference>
<dbReference type="Pfam" id="PF13193">
    <property type="entry name" value="AMP-binding_C"/>
    <property type="match status" value="1"/>
</dbReference>
<accession>A0A2S6AQ78</accession>
<evidence type="ECO:0000313" key="6">
    <source>
        <dbReference type="Proteomes" id="UP000239874"/>
    </source>
</evidence>
<dbReference type="GO" id="GO:0031956">
    <property type="term" value="F:medium-chain fatty acid-CoA ligase activity"/>
    <property type="evidence" value="ECO:0007669"/>
    <property type="project" value="TreeGrafter"/>
</dbReference>
<dbReference type="Proteomes" id="UP000239874">
    <property type="component" value="Unassembled WGS sequence"/>
</dbReference>
<dbReference type="InterPro" id="IPR020845">
    <property type="entry name" value="AMP-binding_CS"/>
</dbReference>
<dbReference type="EMBL" id="PSZC01000009">
    <property type="protein sequence ID" value="PPJ37395.1"/>
    <property type="molecule type" value="Genomic_DNA"/>
</dbReference>
<dbReference type="GO" id="GO:0006631">
    <property type="term" value="P:fatty acid metabolic process"/>
    <property type="evidence" value="ECO:0007669"/>
    <property type="project" value="TreeGrafter"/>
</dbReference>
<gene>
    <name evidence="5" type="ORF">C5E45_14780</name>
</gene>
<dbReference type="OrthoDB" id="9803968at2"/>
<protein>
    <submittedName>
        <fullName evidence="5">Cyclohexanecarboxylate-CoA ligase</fullName>
    </submittedName>
</protein>
<name>A0A2S6AQ78_9NOCA</name>
<dbReference type="InterPro" id="IPR000873">
    <property type="entry name" value="AMP-dep_synth/lig_dom"/>
</dbReference>
<evidence type="ECO:0000313" key="5">
    <source>
        <dbReference type="EMBL" id="PPJ37395.1"/>
    </source>
</evidence>
<dbReference type="PROSITE" id="PS00455">
    <property type="entry name" value="AMP_BINDING"/>
    <property type="match status" value="1"/>
</dbReference>
<keyword evidence="2 5" id="KW-0436">Ligase</keyword>
<comment type="similarity">
    <text evidence="1">Belongs to the ATP-dependent AMP-binding enzyme family.</text>
</comment>
<evidence type="ECO:0000256" key="1">
    <source>
        <dbReference type="ARBA" id="ARBA00006432"/>
    </source>
</evidence>
<dbReference type="PANTHER" id="PTHR43201">
    <property type="entry name" value="ACYL-COA SYNTHETASE"/>
    <property type="match status" value="1"/>
</dbReference>
<feature type="domain" description="AMP-dependent synthetase/ligase" evidence="3">
    <location>
        <begin position="41"/>
        <end position="393"/>
    </location>
</feature>
<reference evidence="5 6" key="1">
    <citation type="submission" date="2018-02" db="EMBL/GenBank/DDBJ databases">
        <title>8 Nocardia nova and 1 Nocardia cyriacigeorgica strain used for evolution to TMP-SMX.</title>
        <authorList>
            <person name="Mehta H."/>
            <person name="Weng J."/>
            <person name="Shamoo Y."/>
        </authorList>
    </citation>
    <scope>NUCLEOTIDE SEQUENCE [LARGE SCALE GENOMIC DNA]</scope>
    <source>
        <strain evidence="5 6">MDA3139</strain>
    </source>
</reference>
<dbReference type="SUPFAM" id="SSF56801">
    <property type="entry name" value="Acetyl-CoA synthetase-like"/>
    <property type="match status" value="1"/>
</dbReference>
<comment type="caution">
    <text evidence="5">The sequence shown here is derived from an EMBL/GenBank/DDBJ whole genome shotgun (WGS) entry which is preliminary data.</text>
</comment>
<dbReference type="RefSeq" id="WP_104376872.1">
    <property type="nucleotide sequence ID" value="NZ_PSZC01000009.1"/>
</dbReference>
<dbReference type="Gene3D" id="3.30.300.30">
    <property type="match status" value="1"/>
</dbReference>
<dbReference type="InterPro" id="IPR045851">
    <property type="entry name" value="AMP-bd_C_sf"/>
</dbReference>
<sequence length="537" mass="57427">MTDIATYDPEALRAKWYRDGWYSDRTVVDALEEGGEKYADTAVVFAGADALIDSSVGEIHREARRVAAALQGMGVGPGDAVVVQLPNRFECSVAYEAVLLTGATLVPVVHIYGTAELSFILAESGAKVLIMPDRVRSTRYTDRITELSAVATLERIVVVGDGEYAGATSWAGLDRDGVYTEPNVRSDDVCLLVYTSGTTSAPKGVQHSHNSMLAEQRTLPRLQNTTAGAVHLVSFPPGHIAGVGSVLRPILHGTETVYLENWDPRTAVELIGRYGVTSTVGTPFHLTGILDVADRGDKLATLTELMLGAATVPDELGRRAAAAGITTYRCYGSTEHPTITVCSVDDPQDVRIHTDGSPLPGVDVRVLDPAGRDVPAGVDGEIVTRGPDQFVGYRDSVLNRAAFTDDGWMRTGDLGHLDSDGRLSITDRIKDVVIRAGETISSGQIEDVLGTHPAVAEGVVVAAPDERYGEVAAAIVVLAPGAELDLDQIRRHFAASGLAKQKIPEKLVIVDELPRTAVGKIRKADLRKKYFAKVDNT</sequence>
<dbReference type="Gene3D" id="3.40.50.12780">
    <property type="entry name" value="N-terminal domain of ligase-like"/>
    <property type="match status" value="1"/>
</dbReference>
<dbReference type="Pfam" id="PF00501">
    <property type="entry name" value="AMP-binding"/>
    <property type="match status" value="1"/>
</dbReference>
<organism evidence="5 6">
    <name type="scientific">Nocardia nova</name>
    <dbReference type="NCBI Taxonomy" id="37330"/>
    <lineage>
        <taxon>Bacteria</taxon>
        <taxon>Bacillati</taxon>
        <taxon>Actinomycetota</taxon>
        <taxon>Actinomycetes</taxon>
        <taxon>Mycobacteriales</taxon>
        <taxon>Nocardiaceae</taxon>
        <taxon>Nocardia</taxon>
    </lineage>
</organism>